<reference evidence="1 2" key="1">
    <citation type="submission" date="2020-06" db="EMBL/GenBank/DDBJ databases">
        <title>Transcriptomic and genomic resources for Thalictrum thalictroides and T. hernandezii: Facilitating candidate gene discovery in an emerging model plant lineage.</title>
        <authorList>
            <person name="Arias T."/>
            <person name="Riano-Pachon D.M."/>
            <person name="Di Stilio V.S."/>
        </authorList>
    </citation>
    <scope>NUCLEOTIDE SEQUENCE [LARGE SCALE GENOMIC DNA]</scope>
    <source>
        <strain evidence="2">cv. WT478/WT964</strain>
        <tissue evidence="1">Leaves</tissue>
    </source>
</reference>
<evidence type="ECO:0000313" key="1">
    <source>
        <dbReference type="EMBL" id="KAF5175113.1"/>
    </source>
</evidence>
<comment type="caution">
    <text evidence="1">The sequence shown here is derived from an EMBL/GenBank/DDBJ whole genome shotgun (WGS) entry which is preliminary data.</text>
</comment>
<protein>
    <submittedName>
        <fullName evidence="1">Uncharacterized protein</fullName>
    </submittedName>
</protein>
<dbReference type="AlphaFoldDB" id="A0A7J6URA9"/>
<proteinExistence type="predicted"/>
<name>A0A7J6URA9_THATH</name>
<accession>A0A7J6URA9</accession>
<dbReference type="EMBL" id="JABWDY010044470">
    <property type="protein sequence ID" value="KAF5175113.1"/>
    <property type="molecule type" value="Genomic_DNA"/>
</dbReference>
<keyword evidence="2" id="KW-1185">Reference proteome</keyword>
<dbReference type="Proteomes" id="UP000554482">
    <property type="component" value="Unassembled WGS sequence"/>
</dbReference>
<evidence type="ECO:0000313" key="2">
    <source>
        <dbReference type="Proteomes" id="UP000554482"/>
    </source>
</evidence>
<gene>
    <name evidence="1" type="ORF">FRX31_035301</name>
</gene>
<organism evidence="1 2">
    <name type="scientific">Thalictrum thalictroides</name>
    <name type="common">Rue-anemone</name>
    <name type="synonym">Anemone thalictroides</name>
    <dbReference type="NCBI Taxonomy" id="46969"/>
    <lineage>
        <taxon>Eukaryota</taxon>
        <taxon>Viridiplantae</taxon>
        <taxon>Streptophyta</taxon>
        <taxon>Embryophyta</taxon>
        <taxon>Tracheophyta</taxon>
        <taxon>Spermatophyta</taxon>
        <taxon>Magnoliopsida</taxon>
        <taxon>Ranunculales</taxon>
        <taxon>Ranunculaceae</taxon>
        <taxon>Thalictroideae</taxon>
        <taxon>Thalictrum</taxon>
    </lineage>
</organism>
<sequence length="108" mass="12631">MLLLSSNLSWLQSNRTQFSIYGCTISLGLHLLNIVHAHEKFLRTKGPLFLSFMANLCPHTRVLRALLQSLVPDEHQRFPFRLQCIKHTHQVYHYWEPTLYRGSQNAVT</sequence>